<gene>
    <name evidence="1" type="ORF">DL237_18760</name>
</gene>
<dbReference type="EMBL" id="QWJJ01000021">
    <property type="protein sequence ID" value="RII37126.1"/>
    <property type="molecule type" value="Genomic_DNA"/>
</dbReference>
<sequence>MIGLDHSIATLAGGRPAARALASFDCTTGSLPAGLSLTRAGPAPQIGATGLFATVGADTARLARDPLSPVILGLLIEAAASNRLPYSHDLTQAAVWQSPNGLTISASAETSPDGTTNASMVSGSDGFLYALIPATPGETLTFSYYRKFGTASENRLAVYNQTALSFITSATPTTAYETDIHGNGWTRIAHVFTVPAGCTEIRVYPHRVDSMPAAAGTIHLWGLQVEQGSNASSPIHTSGAPATRAADIAALETLSGTYDVRLTYGDMSVGVLPDQGITPGWWPPLGKAQLRRIEVFSDGVLG</sequence>
<evidence type="ECO:0000313" key="1">
    <source>
        <dbReference type="EMBL" id="RII37126.1"/>
    </source>
</evidence>
<name>A0A399J2G0_9RHOB</name>
<keyword evidence="2" id="KW-1185">Reference proteome</keyword>
<dbReference type="AlphaFoldDB" id="A0A399J2G0"/>
<proteinExistence type="predicted"/>
<dbReference type="Gene3D" id="2.60.120.260">
    <property type="entry name" value="Galactose-binding domain-like"/>
    <property type="match status" value="1"/>
</dbReference>
<accession>A0A399J2G0</accession>
<dbReference type="Proteomes" id="UP000265848">
    <property type="component" value="Unassembled WGS sequence"/>
</dbReference>
<evidence type="ECO:0000313" key="2">
    <source>
        <dbReference type="Proteomes" id="UP000265848"/>
    </source>
</evidence>
<reference evidence="1 2" key="1">
    <citation type="submission" date="2018-08" db="EMBL/GenBank/DDBJ databases">
        <title>Pseudooceanicola sediminis CY03 in the family Rhodobacteracea.</title>
        <authorList>
            <person name="Zhang Y.-J."/>
        </authorList>
    </citation>
    <scope>NUCLEOTIDE SEQUENCE [LARGE SCALE GENOMIC DNA]</scope>
    <source>
        <strain evidence="1 2">CY03</strain>
    </source>
</reference>
<comment type="caution">
    <text evidence="1">The sequence shown here is derived from an EMBL/GenBank/DDBJ whole genome shotgun (WGS) entry which is preliminary data.</text>
</comment>
<protein>
    <submittedName>
        <fullName evidence="1">Uncharacterized protein</fullName>
    </submittedName>
</protein>
<dbReference type="RefSeq" id="WP_119400583.1">
    <property type="nucleotide sequence ID" value="NZ_QWJJ01000021.1"/>
</dbReference>
<organism evidence="1 2">
    <name type="scientific">Pseudooceanicola sediminis</name>
    <dbReference type="NCBI Taxonomy" id="2211117"/>
    <lineage>
        <taxon>Bacteria</taxon>
        <taxon>Pseudomonadati</taxon>
        <taxon>Pseudomonadota</taxon>
        <taxon>Alphaproteobacteria</taxon>
        <taxon>Rhodobacterales</taxon>
        <taxon>Paracoccaceae</taxon>
        <taxon>Pseudooceanicola</taxon>
    </lineage>
</organism>